<dbReference type="SUPFAM" id="SSF53613">
    <property type="entry name" value="Ribokinase-like"/>
    <property type="match status" value="1"/>
</dbReference>
<evidence type="ECO:0000256" key="3">
    <source>
        <dbReference type="ARBA" id="ARBA00022777"/>
    </source>
</evidence>
<gene>
    <name evidence="5" type="ORF">V6575_02365</name>
</gene>
<dbReference type="InterPro" id="IPR029056">
    <property type="entry name" value="Ribokinase-like"/>
</dbReference>
<keyword evidence="3 5" id="KW-0418">Kinase</keyword>
<dbReference type="InterPro" id="IPR002173">
    <property type="entry name" value="Carboh/pur_kinase_PfkB_CS"/>
</dbReference>
<dbReference type="GO" id="GO:0016301">
    <property type="term" value="F:kinase activity"/>
    <property type="evidence" value="ECO:0007669"/>
    <property type="project" value="UniProtKB-KW"/>
</dbReference>
<protein>
    <submittedName>
        <fullName evidence="5">Sugar kinase</fullName>
    </submittedName>
</protein>
<evidence type="ECO:0000256" key="2">
    <source>
        <dbReference type="ARBA" id="ARBA00022679"/>
    </source>
</evidence>
<keyword evidence="2" id="KW-0808">Transferase</keyword>
<dbReference type="InterPro" id="IPR011611">
    <property type="entry name" value="PfkB_dom"/>
</dbReference>
<dbReference type="RefSeq" id="WP_340272414.1">
    <property type="nucleotide sequence ID" value="NZ_JBAKIA010000001.1"/>
</dbReference>
<sequence length="302" mass="32423">MKYKFVAMGECMVEMAPTADGTYVMGFAGDTLNTAWYARKLFPESWTVSYLTTVGTDGVSNSMVQFIEAAGLDTGIIGRRDDKTVGLYVIQLSNGERSFAYWRSDSAAKTLASDADDFQAKLDGAKVVYFSGITLAILAEPDRVTFLEGIAKARAAGSTIVLDPNLRLRLWSNVDEMREVITKASQHSDIILPSYEDEVTFFNDGSQEETARRYGGAGAGLVVVKNGPGDVVCLRDGVLSSYSSIPVENVLDTTAAGDSFNAGFLAAYLDDGDLKKAVDAGNRLACRVIGQRGALVDVLEPA</sequence>
<organism evidence="5 6">
    <name type="scientific">Roseibium algae</name>
    <dbReference type="NCBI Taxonomy" id="3123038"/>
    <lineage>
        <taxon>Bacteria</taxon>
        <taxon>Pseudomonadati</taxon>
        <taxon>Pseudomonadota</taxon>
        <taxon>Alphaproteobacteria</taxon>
        <taxon>Hyphomicrobiales</taxon>
        <taxon>Stappiaceae</taxon>
        <taxon>Roseibium</taxon>
    </lineage>
</organism>
<evidence type="ECO:0000256" key="1">
    <source>
        <dbReference type="ARBA" id="ARBA00010688"/>
    </source>
</evidence>
<dbReference type="EMBL" id="JBAKIA010000001">
    <property type="protein sequence ID" value="MEJ8472920.1"/>
    <property type="molecule type" value="Genomic_DNA"/>
</dbReference>
<dbReference type="CDD" id="cd01166">
    <property type="entry name" value="KdgK"/>
    <property type="match status" value="1"/>
</dbReference>
<dbReference type="Proteomes" id="UP001385499">
    <property type="component" value="Unassembled WGS sequence"/>
</dbReference>
<dbReference type="Pfam" id="PF00294">
    <property type="entry name" value="PfkB"/>
    <property type="match status" value="1"/>
</dbReference>
<accession>A0ABU8TGY4</accession>
<dbReference type="Gene3D" id="3.40.1190.20">
    <property type="match status" value="1"/>
</dbReference>
<name>A0ABU8TGY4_9HYPH</name>
<comment type="similarity">
    <text evidence="1">Belongs to the carbohydrate kinase PfkB family.</text>
</comment>
<dbReference type="InterPro" id="IPR050306">
    <property type="entry name" value="PfkB_Carbo_kinase"/>
</dbReference>
<evidence type="ECO:0000259" key="4">
    <source>
        <dbReference type="Pfam" id="PF00294"/>
    </source>
</evidence>
<evidence type="ECO:0000313" key="5">
    <source>
        <dbReference type="EMBL" id="MEJ8472920.1"/>
    </source>
</evidence>
<evidence type="ECO:0000313" key="6">
    <source>
        <dbReference type="Proteomes" id="UP001385499"/>
    </source>
</evidence>
<dbReference type="PANTHER" id="PTHR43085">
    <property type="entry name" value="HEXOKINASE FAMILY MEMBER"/>
    <property type="match status" value="1"/>
</dbReference>
<dbReference type="PANTHER" id="PTHR43085:SF15">
    <property type="entry name" value="2-DEHYDRO-3-DEOXYGLUCONOKINASE"/>
    <property type="match status" value="1"/>
</dbReference>
<feature type="domain" description="Carbohydrate kinase PfkB" evidence="4">
    <location>
        <begin position="6"/>
        <end position="295"/>
    </location>
</feature>
<dbReference type="PROSITE" id="PS00584">
    <property type="entry name" value="PFKB_KINASES_2"/>
    <property type="match status" value="1"/>
</dbReference>
<keyword evidence="6" id="KW-1185">Reference proteome</keyword>
<proteinExistence type="inferred from homology"/>
<comment type="caution">
    <text evidence="5">The sequence shown here is derived from an EMBL/GenBank/DDBJ whole genome shotgun (WGS) entry which is preliminary data.</text>
</comment>
<reference evidence="5 6" key="1">
    <citation type="submission" date="2024-02" db="EMBL/GenBank/DDBJ databases">
        <title>Roseibium algae sp. nov., isolated from marine alga (Grateloupia sp.), showing potential in myo-inositol conversion.</title>
        <authorList>
            <person name="Wang Y."/>
        </authorList>
    </citation>
    <scope>NUCLEOTIDE SEQUENCE [LARGE SCALE GENOMIC DNA]</scope>
    <source>
        <strain evidence="5 6">H3510</strain>
    </source>
</reference>